<keyword evidence="2" id="KW-1134">Transmembrane beta strand</keyword>
<keyword evidence="2" id="KW-0449">Lipoprotein</keyword>
<protein>
    <submittedName>
        <fullName evidence="3">Efflux transporter outer membrane subunit</fullName>
    </submittedName>
</protein>
<name>A0ABV6S3Q4_9SPHN</name>
<dbReference type="SUPFAM" id="SSF56954">
    <property type="entry name" value="Outer membrane efflux proteins (OEP)"/>
    <property type="match status" value="1"/>
</dbReference>
<feature type="chain" id="PRO_5045002023" evidence="2">
    <location>
        <begin position="25"/>
        <end position="501"/>
    </location>
</feature>
<keyword evidence="2" id="KW-0732">Signal</keyword>
<comment type="caution">
    <text evidence="3">The sequence shown here is derived from an EMBL/GenBank/DDBJ whole genome shotgun (WGS) entry which is preliminary data.</text>
</comment>
<dbReference type="EMBL" id="JBHLTM010000016">
    <property type="protein sequence ID" value="MFC0683861.1"/>
    <property type="molecule type" value="Genomic_DNA"/>
</dbReference>
<dbReference type="Proteomes" id="UP001589858">
    <property type="component" value="Unassembled WGS sequence"/>
</dbReference>
<dbReference type="Pfam" id="PF02321">
    <property type="entry name" value="OEP"/>
    <property type="match status" value="2"/>
</dbReference>
<evidence type="ECO:0000256" key="1">
    <source>
        <dbReference type="ARBA" id="ARBA00007613"/>
    </source>
</evidence>
<evidence type="ECO:0000313" key="4">
    <source>
        <dbReference type="Proteomes" id="UP001589858"/>
    </source>
</evidence>
<comment type="similarity">
    <text evidence="1 2">Belongs to the outer membrane factor (OMF) (TC 1.B.17) family.</text>
</comment>
<dbReference type="Gene3D" id="2.20.200.10">
    <property type="entry name" value="Outer membrane efflux proteins (OEP)"/>
    <property type="match status" value="1"/>
</dbReference>
<feature type="signal peptide" evidence="2">
    <location>
        <begin position="1"/>
        <end position="24"/>
    </location>
</feature>
<dbReference type="PANTHER" id="PTHR30203">
    <property type="entry name" value="OUTER MEMBRANE CATION EFFLUX PROTEIN"/>
    <property type="match status" value="1"/>
</dbReference>
<dbReference type="Gene3D" id="1.20.1600.10">
    <property type="entry name" value="Outer membrane efflux proteins (OEP)"/>
    <property type="match status" value="1"/>
</dbReference>
<reference evidence="3 4" key="1">
    <citation type="submission" date="2024-09" db="EMBL/GenBank/DDBJ databases">
        <authorList>
            <person name="Sun Q."/>
            <person name="Mori K."/>
        </authorList>
    </citation>
    <scope>NUCLEOTIDE SEQUENCE [LARGE SCALE GENOMIC DNA]</scope>
    <source>
        <strain evidence="3 4">CICC 11035S</strain>
    </source>
</reference>
<dbReference type="InterPro" id="IPR003423">
    <property type="entry name" value="OMP_efflux"/>
</dbReference>
<dbReference type="NCBIfam" id="TIGR01845">
    <property type="entry name" value="outer_NodT"/>
    <property type="match status" value="1"/>
</dbReference>
<dbReference type="InterPro" id="IPR010131">
    <property type="entry name" value="MdtP/NodT-like"/>
</dbReference>
<keyword evidence="2" id="KW-0564">Palmitate</keyword>
<organism evidence="3 4">
    <name type="scientific">Novosphingobium clariflavum</name>
    <dbReference type="NCBI Taxonomy" id="2029884"/>
    <lineage>
        <taxon>Bacteria</taxon>
        <taxon>Pseudomonadati</taxon>
        <taxon>Pseudomonadota</taxon>
        <taxon>Alphaproteobacteria</taxon>
        <taxon>Sphingomonadales</taxon>
        <taxon>Sphingomonadaceae</taxon>
        <taxon>Novosphingobium</taxon>
    </lineage>
</organism>
<sequence>MSRARTIAWLPVGGALALCLGMSACTVGPNFKAPVVVAPGDWSQWRSGSGDVVAVPAGTQAMPAQWWTLLGDPVLDDLERRALAASPDLQTAALHYAQARAQRGGIASAALPQVNASGGVTRERMSENGASTRLFNALAGSNRDEITKVIGDPFTDYQAGFDAGWEIDLWGKVRRSVEAADAGVDQQGALLDLTRLAVTAEVAQAYFAMRSAQMQVRAASDDISLLQSRVELTRARMAGGLSDHAAIETDSASLRASQVGLPKARAEEAVQANRIAVALGVQPGGLRDLLKPAPFGPMPPGLPDMSLGLPSEVALRRPDVRAAEARLHAATAQIGVATADLYPSITLGGGFALESYRAQNLFDWASRTWQIGPSLSLPLFDGGRRRAAVQVRKLEEREAAVNFQVTVLKAWQEIDDALTGYTAEWQVRSDLAMRLDHAGAHAALVEARHRAGQVNYLPVIDARRAVVGAQRDLDESDARLRTRLAAINKAIGNVPPSDPPA</sequence>
<accession>A0ABV6S3Q4</accession>
<evidence type="ECO:0000313" key="3">
    <source>
        <dbReference type="EMBL" id="MFC0683861.1"/>
    </source>
</evidence>
<evidence type="ECO:0000256" key="2">
    <source>
        <dbReference type="RuleBase" id="RU362097"/>
    </source>
</evidence>
<keyword evidence="2" id="KW-0472">Membrane</keyword>
<proteinExistence type="inferred from homology"/>
<dbReference type="RefSeq" id="WP_267220215.1">
    <property type="nucleotide sequence ID" value="NZ_JAPCWC010000006.1"/>
</dbReference>
<dbReference type="PANTHER" id="PTHR30203:SF25">
    <property type="entry name" value="OUTER MEMBRANE PROTEIN-RELATED"/>
    <property type="match status" value="1"/>
</dbReference>
<gene>
    <name evidence="3" type="ORF">ACFFF8_04575</name>
</gene>
<comment type="subcellular location">
    <subcellularLocation>
        <location evidence="2">Cell membrane</location>
        <topology evidence="2">Lipid-anchor</topology>
    </subcellularLocation>
</comment>
<keyword evidence="4" id="KW-1185">Reference proteome</keyword>
<keyword evidence="2" id="KW-0812">Transmembrane</keyword>
<dbReference type="PROSITE" id="PS51257">
    <property type="entry name" value="PROKAR_LIPOPROTEIN"/>
    <property type="match status" value="1"/>
</dbReference>